<name>A0AAU7VJD0_9FIRM</name>
<dbReference type="CDD" id="cd00565">
    <property type="entry name" value="Ubl_ThiS"/>
    <property type="match status" value="1"/>
</dbReference>
<dbReference type="EMBL" id="CP158367">
    <property type="protein sequence ID" value="XBX74169.1"/>
    <property type="molecule type" value="Genomic_DNA"/>
</dbReference>
<accession>A0AAU7VJD0</accession>
<gene>
    <name evidence="1" type="primary">thiS</name>
    <name evidence="1" type="ORF">PRVXT_002195</name>
</gene>
<reference evidence="1" key="2">
    <citation type="submission" date="2024-06" db="EMBL/GenBank/DDBJ databases">
        <authorList>
            <person name="Petrova K.O."/>
            <person name="Toshchakov S.V."/>
            <person name="Boltjanskaja Y.V."/>
            <person name="Kevbrin V."/>
        </authorList>
    </citation>
    <scope>NUCLEOTIDE SEQUENCE</scope>
    <source>
        <strain evidence="1">Z-910T</strain>
    </source>
</reference>
<dbReference type="InterPro" id="IPR010035">
    <property type="entry name" value="Thi_S"/>
</dbReference>
<dbReference type="RefSeq" id="WP_350342927.1">
    <property type="nucleotide sequence ID" value="NZ_CP158367.1"/>
</dbReference>
<reference evidence="1" key="1">
    <citation type="journal article" date="2013" name="Extremophiles">
        <title>Proteinivorax tanatarense gen. nov., sp. nov., an anaerobic, haloalkaliphilic, proteolytic bacterium isolated from a decaying algal bloom, and proposal of Proteinivoraceae fam. nov.</title>
        <authorList>
            <person name="Kevbrin V."/>
            <person name="Boltyanskaya Y."/>
            <person name="Zhilina T."/>
            <person name="Kolganova T."/>
            <person name="Lavrentjeva E."/>
            <person name="Kuznetsov B."/>
        </authorList>
    </citation>
    <scope>NUCLEOTIDE SEQUENCE</scope>
    <source>
        <strain evidence="1">Z-910T</strain>
    </source>
</reference>
<dbReference type="Gene3D" id="3.10.20.30">
    <property type="match status" value="1"/>
</dbReference>
<sequence>MVVVNGKEMEMAGITVTEMLDKLNFDHTKVVVEINQQIIDKRNYHSIVLDEKDKIEIVGFVGGG</sequence>
<dbReference type="InterPro" id="IPR012675">
    <property type="entry name" value="Beta-grasp_dom_sf"/>
</dbReference>
<dbReference type="SUPFAM" id="SSF54285">
    <property type="entry name" value="MoaD/ThiS"/>
    <property type="match status" value="1"/>
</dbReference>
<dbReference type="InterPro" id="IPR003749">
    <property type="entry name" value="ThiS/MoaD-like"/>
</dbReference>
<proteinExistence type="predicted"/>
<organism evidence="1">
    <name type="scientific">Proteinivorax tanatarense</name>
    <dbReference type="NCBI Taxonomy" id="1260629"/>
    <lineage>
        <taxon>Bacteria</taxon>
        <taxon>Bacillati</taxon>
        <taxon>Bacillota</taxon>
        <taxon>Clostridia</taxon>
        <taxon>Eubacteriales</taxon>
        <taxon>Proteinivoracaceae</taxon>
        <taxon>Proteinivorax</taxon>
    </lineage>
</organism>
<dbReference type="AlphaFoldDB" id="A0AAU7VJD0"/>
<dbReference type="PANTHER" id="PTHR34472">
    <property type="entry name" value="SULFUR CARRIER PROTEIN THIS"/>
    <property type="match status" value="1"/>
</dbReference>
<dbReference type="Pfam" id="PF02597">
    <property type="entry name" value="ThiS"/>
    <property type="match status" value="1"/>
</dbReference>
<dbReference type="NCBIfam" id="TIGR01683">
    <property type="entry name" value="thiS"/>
    <property type="match status" value="1"/>
</dbReference>
<evidence type="ECO:0000313" key="1">
    <source>
        <dbReference type="EMBL" id="XBX74169.1"/>
    </source>
</evidence>
<protein>
    <submittedName>
        <fullName evidence="1">Sulfur carrier protein ThiS</fullName>
    </submittedName>
</protein>
<dbReference type="InterPro" id="IPR016155">
    <property type="entry name" value="Mopterin_synth/thiamin_S_b"/>
</dbReference>
<dbReference type="PANTHER" id="PTHR34472:SF1">
    <property type="entry name" value="SULFUR CARRIER PROTEIN THIS"/>
    <property type="match status" value="1"/>
</dbReference>